<sequence>MIREKTVCREMFPSVWLKLCHCLYFFKQRSVQLMLISHTFHTHATRFSQKFYCNWNVYMPIVSIWRFFFITRECLL</sequence>
<protein>
    <submittedName>
        <fullName evidence="1">Uncharacterized protein</fullName>
    </submittedName>
</protein>
<dbReference type="EMBL" id="GBXM01008078">
    <property type="protein sequence ID" value="JAI00500.1"/>
    <property type="molecule type" value="Transcribed_RNA"/>
</dbReference>
<evidence type="ECO:0000313" key="1">
    <source>
        <dbReference type="EMBL" id="JAI00500.1"/>
    </source>
</evidence>
<reference evidence="1" key="2">
    <citation type="journal article" date="2015" name="Fish Shellfish Immunol.">
        <title>Early steps in the European eel (Anguilla anguilla)-Vibrio vulnificus interaction in the gills: Role of the RtxA13 toxin.</title>
        <authorList>
            <person name="Callol A."/>
            <person name="Pajuelo D."/>
            <person name="Ebbesson L."/>
            <person name="Teles M."/>
            <person name="MacKenzie S."/>
            <person name="Amaro C."/>
        </authorList>
    </citation>
    <scope>NUCLEOTIDE SEQUENCE</scope>
</reference>
<dbReference type="AlphaFoldDB" id="A0A0E9XCX7"/>
<reference evidence="1" key="1">
    <citation type="submission" date="2014-11" db="EMBL/GenBank/DDBJ databases">
        <authorList>
            <person name="Amaro Gonzalez C."/>
        </authorList>
    </citation>
    <scope>NUCLEOTIDE SEQUENCE</scope>
</reference>
<accession>A0A0E9XCX7</accession>
<proteinExistence type="predicted"/>
<organism evidence="1">
    <name type="scientific">Anguilla anguilla</name>
    <name type="common">European freshwater eel</name>
    <name type="synonym">Muraena anguilla</name>
    <dbReference type="NCBI Taxonomy" id="7936"/>
    <lineage>
        <taxon>Eukaryota</taxon>
        <taxon>Metazoa</taxon>
        <taxon>Chordata</taxon>
        <taxon>Craniata</taxon>
        <taxon>Vertebrata</taxon>
        <taxon>Euteleostomi</taxon>
        <taxon>Actinopterygii</taxon>
        <taxon>Neopterygii</taxon>
        <taxon>Teleostei</taxon>
        <taxon>Anguilliformes</taxon>
        <taxon>Anguillidae</taxon>
        <taxon>Anguilla</taxon>
    </lineage>
</organism>
<name>A0A0E9XCX7_ANGAN</name>